<evidence type="ECO:0000313" key="2">
    <source>
        <dbReference type="Proteomes" id="UP000694861"/>
    </source>
</evidence>
<dbReference type="RefSeq" id="XP_008243115.1">
    <property type="nucleotide sequence ID" value="XM_008244893.2"/>
</dbReference>
<reference evidence="3" key="2">
    <citation type="submission" date="2025-08" db="UniProtKB">
        <authorList>
            <consortium name="RefSeq"/>
        </authorList>
    </citation>
    <scope>IDENTIFICATION</scope>
</reference>
<accession>A0ABM0PQV5</accession>
<gene>
    <name evidence="3" type="primary">LOC103341383</name>
</gene>
<keyword evidence="2" id="KW-1185">Reference proteome</keyword>
<dbReference type="CDD" id="cd02947">
    <property type="entry name" value="TRX_family"/>
    <property type="match status" value="1"/>
</dbReference>
<reference evidence="2" key="1">
    <citation type="journal article" date="2012" name="Nat. Commun.">
        <title>The genome of Prunus mume.</title>
        <authorList>
            <person name="Zhang Q."/>
            <person name="Chen W."/>
            <person name="Sun L."/>
            <person name="Zhao F."/>
            <person name="Huang B."/>
            <person name="Yang W."/>
            <person name="Tao Y."/>
            <person name="Wang J."/>
            <person name="Yuan Z."/>
            <person name="Fan G."/>
            <person name="Xing Z."/>
            <person name="Han C."/>
            <person name="Pan H."/>
            <person name="Zhong X."/>
            <person name="Shi W."/>
            <person name="Liang X."/>
            <person name="Du D."/>
            <person name="Sun F."/>
            <person name="Xu Z."/>
            <person name="Hao R."/>
            <person name="Lv T."/>
            <person name="Lv Y."/>
            <person name="Zheng Z."/>
            <person name="Sun M."/>
            <person name="Luo L."/>
            <person name="Cai M."/>
            <person name="Gao Y."/>
            <person name="Wang J."/>
            <person name="Yin Y."/>
            <person name="Xu X."/>
            <person name="Cheng T."/>
            <person name="Wang J."/>
        </authorList>
    </citation>
    <scope>NUCLEOTIDE SEQUENCE [LARGE SCALE GENOMIC DNA]</scope>
</reference>
<protein>
    <submittedName>
        <fullName evidence="3">Nucleolin-like isoform X1</fullName>
    </submittedName>
</protein>
<dbReference type="InterPro" id="IPR036249">
    <property type="entry name" value="Thioredoxin-like_sf"/>
</dbReference>
<dbReference type="Pfam" id="PF00085">
    <property type="entry name" value="Thioredoxin"/>
    <property type="match status" value="1"/>
</dbReference>
<dbReference type="InterPro" id="IPR013766">
    <property type="entry name" value="Thioredoxin_domain"/>
</dbReference>
<sequence>MSAVFFYTARWCRTTYQWITPIFDELREQFPHITMFKVYTDQNISGSMLDKLGIQDTPTFHCYLKGERVDEIAGYSVRHLKKRLENVYNPSGMKKRRRQGKEDDKDGGIVEVLPSRLPETSIQKVILELKQLIFDEDDQEDDQEYDLKDDQEDDLKDDQRHDQDKMWWFAKGLVSCEKKMKIFCKLKDPEAKLKWIKREMAKVPRRLPETSILKVFLELKQLIFDEDDQRHDQDKMWWFVRGLVSCEKKMKIFCKLKDPKARLKWIKREMAKE</sequence>
<dbReference type="GeneID" id="103341383"/>
<evidence type="ECO:0000313" key="3">
    <source>
        <dbReference type="RefSeq" id="XP_008243115.1"/>
    </source>
</evidence>
<dbReference type="SUPFAM" id="SSF52833">
    <property type="entry name" value="Thioredoxin-like"/>
    <property type="match status" value="1"/>
</dbReference>
<dbReference type="Proteomes" id="UP000694861">
    <property type="component" value="Unplaced"/>
</dbReference>
<organism evidence="2 3">
    <name type="scientific">Prunus mume</name>
    <name type="common">Japanese apricot</name>
    <name type="synonym">Armeniaca mume</name>
    <dbReference type="NCBI Taxonomy" id="102107"/>
    <lineage>
        <taxon>Eukaryota</taxon>
        <taxon>Viridiplantae</taxon>
        <taxon>Streptophyta</taxon>
        <taxon>Embryophyta</taxon>
        <taxon>Tracheophyta</taxon>
        <taxon>Spermatophyta</taxon>
        <taxon>Magnoliopsida</taxon>
        <taxon>eudicotyledons</taxon>
        <taxon>Gunneridae</taxon>
        <taxon>Pentapetalae</taxon>
        <taxon>rosids</taxon>
        <taxon>fabids</taxon>
        <taxon>Rosales</taxon>
        <taxon>Rosaceae</taxon>
        <taxon>Amygdaloideae</taxon>
        <taxon>Amygdaleae</taxon>
        <taxon>Prunus</taxon>
    </lineage>
</organism>
<name>A0ABM0PQV5_PRUMU</name>
<feature type="domain" description="Thioredoxin" evidence="1">
    <location>
        <begin position="7"/>
        <end position="82"/>
    </location>
</feature>
<evidence type="ECO:0000259" key="1">
    <source>
        <dbReference type="Pfam" id="PF00085"/>
    </source>
</evidence>
<proteinExistence type="predicted"/>
<dbReference type="Gene3D" id="3.40.30.10">
    <property type="entry name" value="Glutaredoxin"/>
    <property type="match status" value="1"/>
</dbReference>